<sequence>MAALNRIQLLGFVGQEPKVLTTKEGQPIAFASLATNEPFFKNNQREVITEWHNLVFFGRLANVTSLLKKGSYVFIEGRLRTQHWIDKAGVERYSTNIVVKTMQLLDRTKPTEIPETTLSVADEYLSYIKSMIEQNTTSY</sequence>
<dbReference type="InterPro" id="IPR012340">
    <property type="entry name" value="NA-bd_OB-fold"/>
</dbReference>
<dbReference type="InterPro" id="IPR011344">
    <property type="entry name" value="ssDNA-bd"/>
</dbReference>
<dbReference type="GO" id="GO:0003697">
    <property type="term" value="F:single-stranded DNA binding"/>
    <property type="evidence" value="ECO:0007669"/>
    <property type="project" value="UniProtKB-UniRule"/>
</dbReference>
<dbReference type="PIRSF" id="PIRSF002070">
    <property type="entry name" value="SSB"/>
    <property type="match status" value="1"/>
</dbReference>
<dbReference type="PANTHER" id="PTHR10302">
    <property type="entry name" value="SINGLE-STRANDED DNA-BINDING PROTEIN"/>
    <property type="match status" value="1"/>
</dbReference>
<gene>
    <name evidence="4" type="ORF">Lmac_2137</name>
</gene>
<dbReference type="SUPFAM" id="SSF50249">
    <property type="entry name" value="Nucleic acid-binding proteins"/>
    <property type="match status" value="1"/>
</dbReference>
<dbReference type="PATRIC" id="fig|466.6.peg.2268"/>
<protein>
    <recommendedName>
        <fullName evidence="2 3">Single-stranded DNA-binding protein</fullName>
        <shortName evidence="2">SSB</shortName>
    </recommendedName>
</protein>
<evidence type="ECO:0000256" key="2">
    <source>
        <dbReference type="HAMAP-Rule" id="MF_00984"/>
    </source>
</evidence>
<comment type="subunit">
    <text evidence="2">Homotetramer.</text>
</comment>
<keyword evidence="5" id="KW-1185">Reference proteome</keyword>
<dbReference type="HAMAP" id="MF_00984">
    <property type="entry name" value="SSB"/>
    <property type="match status" value="1"/>
</dbReference>
<name>A0A0W0VY33_9GAMM</name>
<dbReference type="EMBL" id="LNYL01000045">
    <property type="protein sequence ID" value="KTD25159.1"/>
    <property type="molecule type" value="Genomic_DNA"/>
</dbReference>
<dbReference type="NCBIfam" id="TIGR00621">
    <property type="entry name" value="ssb"/>
    <property type="match status" value="1"/>
</dbReference>
<evidence type="ECO:0000313" key="5">
    <source>
        <dbReference type="Proteomes" id="UP000054908"/>
    </source>
</evidence>
<dbReference type="PROSITE" id="PS50935">
    <property type="entry name" value="SSB"/>
    <property type="match status" value="1"/>
</dbReference>
<dbReference type="Pfam" id="PF00436">
    <property type="entry name" value="SSB"/>
    <property type="match status" value="1"/>
</dbReference>
<comment type="caution">
    <text evidence="4">The sequence shown here is derived from an EMBL/GenBank/DDBJ whole genome shotgun (WGS) entry which is preliminary data.</text>
</comment>
<dbReference type="Gene3D" id="2.40.50.140">
    <property type="entry name" value="Nucleic acid-binding proteins"/>
    <property type="match status" value="1"/>
</dbReference>
<dbReference type="GO" id="GO:0009295">
    <property type="term" value="C:nucleoid"/>
    <property type="evidence" value="ECO:0007669"/>
    <property type="project" value="TreeGrafter"/>
</dbReference>
<dbReference type="OrthoDB" id="9809878at2"/>
<accession>A0A0W0VY33</accession>
<proteinExistence type="inferred from homology"/>
<keyword evidence="1 2" id="KW-0238">DNA-binding</keyword>
<dbReference type="CDD" id="cd04496">
    <property type="entry name" value="SSB_OBF"/>
    <property type="match status" value="1"/>
</dbReference>
<evidence type="ECO:0000313" key="4">
    <source>
        <dbReference type="EMBL" id="KTD25159.1"/>
    </source>
</evidence>
<organism evidence="4 5">
    <name type="scientific">Legionella maceachernii</name>
    <dbReference type="NCBI Taxonomy" id="466"/>
    <lineage>
        <taxon>Bacteria</taxon>
        <taxon>Pseudomonadati</taxon>
        <taxon>Pseudomonadota</taxon>
        <taxon>Gammaproteobacteria</taxon>
        <taxon>Legionellales</taxon>
        <taxon>Legionellaceae</taxon>
        <taxon>Legionella</taxon>
    </lineage>
</organism>
<dbReference type="Proteomes" id="UP000054908">
    <property type="component" value="Unassembled WGS sequence"/>
</dbReference>
<dbReference type="RefSeq" id="WP_058452885.1">
    <property type="nucleotide sequence ID" value="NZ_CAAAIB010000008.1"/>
</dbReference>
<evidence type="ECO:0000256" key="1">
    <source>
        <dbReference type="ARBA" id="ARBA00023125"/>
    </source>
</evidence>
<dbReference type="GO" id="GO:0006260">
    <property type="term" value="P:DNA replication"/>
    <property type="evidence" value="ECO:0007669"/>
    <property type="project" value="InterPro"/>
</dbReference>
<reference evidence="4 5" key="1">
    <citation type="submission" date="2015-11" db="EMBL/GenBank/DDBJ databases">
        <title>Genomic analysis of 38 Legionella species identifies large and diverse effector repertoires.</title>
        <authorList>
            <person name="Burstein D."/>
            <person name="Amaro F."/>
            <person name="Zusman T."/>
            <person name="Lifshitz Z."/>
            <person name="Cohen O."/>
            <person name="Gilbert J.A."/>
            <person name="Pupko T."/>
            <person name="Shuman H.A."/>
            <person name="Segal G."/>
        </authorList>
    </citation>
    <scope>NUCLEOTIDE SEQUENCE [LARGE SCALE GENOMIC DNA]</scope>
    <source>
        <strain evidence="4 5">PX-1-G2-E2</strain>
    </source>
</reference>
<evidence type="ECO:0000256" key="3">
    <source>
        <dbReference type="PIRNR" id="PIRNR002070"/>
    </source>
</evidence>
<comment type="caution">
    <text evidence="2">Lacks conserved residue(s) required for the propagation of feature annotation.</text>
</comment>
<dbReference type="PANTHER" id="PTHR10302:SF27">
    <property type="entry name" value="SINGLE-STRANDED DNA-BINDING PROTEIN"/>
    <property type="match status" value="1"/>
</dbReference>
<dbReference type="STRING" id="466.Lmac_2137"/>
<dbReference type="AlphaFoldDB" id="A0A0W0VY33"/>
<dbReference type="InterPro" id="IPR000424">
    <property type="entry name" value="Primosome_PriB/ssb"/>
</dbReference>